<dbReference type="AlphaFoldDB" id="A0A852ZS28"/>
<dbReference type="PANTHER" id="PTHR38340">
    <property type="entry name" value="S-LAYER PROTEIN"/>
    <property type="match status" value="1"/>
</dbReference>
<gene>
    <name evidence="5" type="ORF">FHU37_001558</name>
</gene>
<evidence type="ECO:0000256" key="4">
    <source>
        <dbReference type="SAM" id="SignalP"/>
    </source>
</evidence>
<dbReference type="Proteomes" id="UP000567795">
    <property type="component" value="Unassembled WGS sequence"/>
</dbReference>
<organism evidence="5 6">
    <name type="scientific">Allostreptomyces psammosilenae</name>
    <dbReference type="NCBI Taxonomy" id="1892865"/>
    <lineage>
        <taxon>Bacteria</taxon>
        <taxon>Bacillati</taxon>
        <taxon>Actinomycetota</taxon>
        <taxon>Actinomycetes</taxon>
        <taxon>Kitasatosporales</taxon>
        <taxon>Streptomycetaceae</taxon>
        <taxon>Allostreptomyces</taxon>
    </lineage>
</organism>
<keyword evidence="4" id="KW-0732">Signal</keyword>
<dbReference type="EMBL" id="JACBZD010000001">
    <property type="protein sequence ID" value="NYI04615.1"/>
    <property type="molecule type" value="Genomic_DNA"/>
</dbReference>
<keyword evidence="6" id="KW-1185">Reference proteome</keyword>
<dbReference type="Gene3D" id="2.150.10.10">
    <property type="entry name" value="Serralysin-like metalloprotease, C-terminal"/>
    <property type="match status" value="2"/>
</dbReference>
<dbReference type="PRINTS" id="PR00313">
    <property type="entry name" value="CABNDNGRPT"/>
</dbReference>
<evidence type="ECO:0000256" key="3">
    <source>
        <dbReference type="SAM" id="MobiDB-lite"/>
    </source>
</evidence>
<dbReference type="InterPro" id="IPR001343">
    <property type="entry name" value="Hemolysn_Ca-bd"/>
</dbReference>
<name>A0A852ZS28_9ACTN</name>
<dbReference type="PROSITE" id="PS00330">
    <property type="entry name" value="HEMOLYSIN_CALCIUM"/>
    <property type="match status" value="2"/>
</dbReference>
<protein>
    <submittedName>
        <fullName evidence="5">Ca2+-binding RTX toxin-like protein</fullName>
    </submittedName>
</protein>
<sequence length="268" mass="27256">MVQPRTASALTAVVLTLLTTASATTSAIAATADAPATATVVADWDKRTLTYRAAAGQANDLQVMDMPGGTETRRVAFNDEVPIQAGEPCTQPDPNDATRVVCELPADSPLLDDIRILLGDGDDGMFTDAPGVRLVDGGAGSDELHAHSAQVVLGGGGDDMLMGRVVMDGGDGMDHLMGDDGRQYLSGGRGDDHIEAYGGDDAVYAGSGEDHVSGGQGGDVILGGHDDDVLAGDEGADVLHGNHGDDTLHGGEGADRLVGGPGRDEVTQ</sequence>
<comment type="caution">
    <text evidence="5">The sequence shown here is derived from an EMBL/GenBank/DDBJ whole genome shotgun (WGS) entry which is preliminary data.</text>
</comment>
<dbReference type="GO" id="GO:0005509">
    <property type="term" value="F:calcium ion binding"/>
    <property type="evidence" value="ECO:0007669"/>
    <property type="project" value="InterPro"/>
</dbReference>
<proteinExistence type="predicted"/>
<accession>A0A852ZS28</accession>
<feature type="region of interest" description="Disordered" evidence="3">
    <location>
        <begin position="207"/>
        <end position="268"/>
    </location>
</feature>
<dbReference type="RefSeq" id="WP_179813484.1">
    <property type="nucleotide sequence ID" value="NZ_JACBZD010000001.1"/>
</dbReference>
<keyword evidence="2" id="KW-0964">Secreted</keyword>
<evidence type="ECO:0000256" key="1">
    <source>
        <dbReference type="ARBA" id="ARBA00004613"/>
    </source>
</evidence>
<dbReference type="PANTHER" id="PTHR38340:SF1">
    <property type="entry name" value="S-LAYER PROTEIN"/>
    <property type="match status" value="1"/>
</dbReference>
<dbReference type="InterPro" id="IPR011049">
    <property type="entry name" value="Serralysin-like_metalloprot_C"/>
</dbReference>
<dbReference type="InterPro" id="IPR018511">
    <property type="entry name" value="Hemolysin-typ_Ca-bd_CS"/>
</dbReference>
<dbReference type="GO" id="GO:0005576">
    <property type="term" value="C:extracellular region"/>
    <property type="evidence" value="ECO:0007669"/>
    <property type="project" value="UniProtKB-SubCell"/>
</dbReference>
<reference evidence="5 6" key="1">
    <citation type="submission" date="2020-07" db="EMBL/GenBank/DDBJ databases">
        <title>Sequencing the genomes of 1000 actinobacteria strains.</title>
        <authorList>
            <person name="Klenk H.-P."/>
        </authorList>
    </citation>
    <scope>NUCLEOTIDE SEQUENCE [LARGE SCALE GENOMIC DNA]</scope>
    <source>
        <strain evidence="5 6">DSM 42178</strain>
    </source>
</reference>
<evidence type="ECO:0000256" key="2">
    <source>
        <dbReference type="ARBA" id="ARBA00022525"/>
    </source>
</evidence>
<feature type="chain" id="PRO_5038668051" evidence="4">
    <location>
        <begin position="24"/>
        <end position="268"/>
    </location>
</feature>
<dbReference type="SUPFAM" id="SSF51120">
    <property type="entry name" value="beta-Roll"/>
    <property type="match status" value="1"/>
</dbReference>
<dbReference type="Pfam" id="PF00353">
    <property type="entry name" value="HemolysinCabind"/>
    <property type="match status" value="2"/>
</dbReference>
<comment type="subcellular location">
    <subcellularLocation>
        <location evidence="1">Secreted</location>
    </subcellularLocation>
</comment>
<evidence type="ECO:0000313" key="5">
    <source>
        <dbReference type="EMBL" id="NYI04615.1"/>
    </source>
</evidence>
<feature type="signal peptide" evidence="4">
    <location>
        <begin position="1"/>
        <end position="23"/>
    </location>
</feature>
<feature type="compositionally biased region" description="Basic and acidic residues" evidence="3">
    <location>
        <begin position="240"/>
        <end position="255"/>
    </location>
</feature>
<dbReference type="InterPro" id="IPR050557">
    <property type="entry name" value="RTX_toxin/Mannuronan_C5-epim"/>
</dbReference>
<evidence type="ECO:0000313" key="6">
    <source>
        <dbReference type="Proteomes" id="UP000567795"/>
    </source>
</evidence>